<evidence type="ECO:0000256" key="2">
    <source>
        <dbReference type="ARBA" id="ARBA00022833"/>
    </source>
</evidence>
<dbReference type="GO" id="GO:0000976">
    <property type="term" value="F:transcription cis-regulatory region binding"/>
    <property type="evidence" value="ECO:0007669"/>
    <property type="project" value="TreeGrafter"/>
</dbReference>
<keyword evidence="9" id="KW-1185">Reference proteome</keyword>
<dbReference type="GeneID" id="18257340"/>
<dbReference type="AlphaFoldDB" id="G0S5H9"/>
<sequence>MSEYYQYLSSMSMVGVGGQLAHNHPDVTGQCDETHPICENPSQPKGSSGNNNSKESSAGPSQQPSPESSKGEDEEEAELDTKLETIMDEDEEEPESATSQTPTPGLPTRRSSTTSSLGPQRAGGDNRHGSETPSFEGLNRSSPALTMGTANPQTPIGLNFPSSSSARPDWTFLTHEMQFYLNYFYDNVTHYHYCATSDLDDFFRTILTTEATRNEALLYAVVAFSAYHHAMKDPNGRINEFLQFYSRSVRLLLECLKKKENYNIGTLLTILQLATIEEYLGDWINLMGHKKAAFEVLTQLYDPHSAMQSPVGRMAVTWYARFDVITSVMGCLAPSMSREWFTAQVEHYQDRATAEPQNVGCKFELWSARLRLIMMEMGLLYAKRAKRDISEDEYAAEHQRLAVVLEEWKNSWDPAMTDPSFLLTDLPTNNSDINPFTPEPLFQPPLFVATALVCEYHSLALMHASQSSIKLTDEAKAGLRERANAICRIVEAVEVWQGSPLGSLILLQACMVMASFYVRRDARHHMWLRRRYASLESMGYISPMTLRTRMAELFNDQSCVRWWLPNDEGFTPLLQSIRALADERNLMAASAQSETLQQIRHVFSRMQIGPDDGDTDMKDATA</sequence>
<dbReference type="eggNOG" id="ENOG502QW5G">
    <property type="taxonomic scope" value="Eukaryota"/>
</dbReference>
<evidence type="ECO:0000313" key="8">
    <source>
        <dbReference type="EMBL" id="EGS21444.1"/>
    </source>
</evidence>
<gene>
    <name evidence="8" type="ORF">CTHT_0033020</name>
</gene>
<keyword evidence="3" id="KW-0805">Transcription regulation</keyword>
<dbReference type="RefSeq" id="XP_006693740.1">
    <property type="nucleotide sequence ID" value="XM_006693677.1"/>
</dbReference>
<dbReference type="InterPro" id="IPR021858">
    <property type="entry name" value="Fun_TF"/>
</dbReference>
<evidence type="ECO:0000256" key="1">
    <source>
        <dbReference type="ARBA" id="ARBA00004123"/>
    </source>
</evidence>
<accession>G0S5H9</accession>
<dbReference type="EMBL" id="GL988041">
    <property type="protein sequence ID" value="EGS21444.1"/>
    <property type="molecule type" value="Genomic_DNA"/>
</dbReference>
<dbReference type="PANTHER" id="PTHR37534">
    <property type="entry name" value="TRANSCRIPTIONAL ACTIVATOR PROTEIN UGA3"/>
    <property type="match status" value="1"/>
</dbReference>
<keyword evidence="5" id="KW-0804">Transcription</keyword>
<evidence type="ECO:0000256" key="4">
    <source>
        <dbReference type="ARBA" id="ARBA00023125"/>
    </source>
</evidence>
<evidence type="ECO:0000256" key="7">
    <source>
        <dbReference type="SAM" id="MobiDB-lite"/>
    </source>
</evidence>
<dbReference type="PANTHER" id="PTHR37534:SF10">
    <property type="entry name" value="ZN(II)2CYS6 TRANSCRIPTION FACTOR (EUROFUNG)"/>
    <property type="match status" value="1"/>
</dbReference>
<dbReference type="KEGG" id="cthr:CTHT_0033020"/>
<comment type="subcellular location">
    <subcellularLocation>
        <location evidence="1">Nucleus</location>
    </subcellularLocation>
</comment>
<feature type="compositionally biased region" description="Polar residues" evidence="7">
    <location>
        <begin position="139"/>
        <end position="160"/>
    </location>
</feature>
<evidence type="ECO:0000256" key="6">
    <source>
        <dbReference type="ARBA" id="ARBA00023242"/>
    </source>
</evidence>
<dbReference type="GO" id="GO:0005634">
    <property type="term" value="C:nucleus"/>
    <property type="evidence" value="ECO:0007669"/>
    <property type="project" value="UniProtKB-SubCell"/>
</dbReference>
<name>G0S5H9_CHATD</name>
<dbReference type="HOGENOM" id="CLU_012945_0_1_1"/>
<keyword evidence="4" id="KW-0238">DNA-binding</keyword>
<dbReference type="OMA" id="HWWLPND"/>
<evidence type="ECO:0000313" key="9">
    <source>
        <dbReference type="Proteomes" id="UP000008066"/>
    </source>
</evidence>
<feature type="compositionally biased region" description="Low complexity" evidence="7">
    <location>
        <begin position="40"/>
        <end position="57"/>
    </location>
</feature>
<dbReference type="Pfam" id="PF11951">
    <property type="entry name" value="Fungal_trans_2"/>
    <property type="match status" value="1"/>
</dbReference>
<evidence type="ECO:0008006" key="10">
    <source>
        <dbReference type="Google" id="ProtNLM"/>
    </source>
</evidence>
<proteinExistence type="predicted"/>
<feature type="region of interest" description="Disordered" evidence="7">
    <location>
        <begin position="25"/>
        <end position="160"/>
    </location>
</feature>
<evidence type="ECO:0000256" key="3">
    <source>
        <dbReference type="ARBA" id="ARBA00023015"/>
    </source>
</evidence>
<protein>
    <recommendedName>
        <fullName evidence="10">Transcription factor domain-containing protein</fullName>
    </recommendedName>
</protein>
<dbReference type="GO" id="GO:0045944">
    <property type="term" value="P:positive regulation of transcription by RNA polymerase II"/>
    <property type="evidence" value="ECO:0007669"/>
    <property type="project" value="TreeGrafter"/>
</dbReference>
<dbReference type="STRING" id="759272.G0S5H9"/>
<evidence type="ECO:0000256" key="5">
    <source>
        <dbReference type="ARBA" id="ARBA00023163"/>
    </source>
</evidence>
<dbReference type="GO" id="GO:0003700">
    <property type="term" value="F:DNA-binding transcription factor activity"/>
    <property type="evidence" value="ECO:0007669"/>
    <property type="project" value="TreeGrafter"/>
</dbReference>
<dbReference type="OrthoDB" id="5278208at2759"/>
<organism evidence="9">
    <name type="scientific">Chaetomium thermophilum (strain DSM 1495 / CBS 144.50 / IMI 039719)</name>
    <name type="common">Thermochaetoides thermophila</name>
    <dbReference type="NCBI Taxonomy" id="759272"/>
    <lineage>
        <taxon>Eukaryota</taxon>
        <taxon>Fungi</taxon>
        <taxon>Dikarya</taxon>
        <taxon>Ascomycota</taxon>
        <taxon>Pezizomycotina</taxon>
        <taxon>Sordariomycetes</taxon>
        <taxon>Sordariomycetidae</taxon>
        <taxon>Sordariales</taxon>
        <taxon>Chaetomiaceae</taxon>
        <taxon>Thermochaetoides</taxon>
    </lineage>
</organism>
<feature type="compositionally biased region" description="Low complexity" evidence="7">
    <location>
        <begin position="101"/>
        <end position="119"/>
    </location>
</feature>
<reference evidence="8 9" key="1">
    <citation type="journal article" date="2011" name="Cell">
        <title>Insight into structure and assembly of the nuclear pore complex by utilizing the genome of a eukaryotic thermophile.</title>
        <authorList>
            <person name="Amlacher S."/>
            <person name="Sarges P."/>
            <person name="Flemming D."/>
            <person name="van Noort V."/>
            <person name="Kunze R."/>
            <person name="Devos D.P."/>
            <person name="Arumugam M."/>
            <person name="Bork P."/>
            <person name="Hurt E."/>
        </authorList>
    </citation>
    <scope>NUCLEOTIDE SEQUENCE [LARGE SCALE GENOMIC DNA]</scope>
    <source>
        <strain evidence="9">DSM 1495 / CBS 144.50 / IMI 039719</strain>
    </source>
</reference>
<keyword evidence="6" id="KW-0539">Nucleus</keyword>
<dbReference type="Proteomes" id="UP000008066">
    <property type="component" value="Unassembled WGS sequence"/>
</dbReference>
<keyword evidence="2" id="KW-0862">Zinc</keyword>
<feature type="compositionally biased region" description="Acidic residues" evidence="7">
    <location>
        <begin position="86"/>
        <end position="95"/>
    </location>
</feature>